<organism evidence="2">
    <name type="scientific">Pelagomonas calceolata</name>
    <dbReference type="NCBI Taxonomy" id="35677"/>
    <lineage>
        <taxon>Eukaryota</taxon>
        <taxon>Sar</taxon>
        <taxon>Stramenopiles</taxon>
        <taxon>Ochrophyta</taxon>
        <taxon>Pelagophyceae</taxon>
        <taxon>Pelagomonadales</taxon>
        <taxon>Pelagomonadaceae</taxon>
        <taxon>Pelagomonas</taxon>
    </lineage>
</organism>
<protein>
    <submittedName>
        <fullName evidence="2">Uncharacterized protein</fullName>
    </submittedName>
</protein>
<accession>A0A7S4E2M1</accession>
<name>A0A7S4E2M1_9STRA</name>
<dbReference type="AlphaFoldDB" id="A0A7S4E2M1"/>
<evidence type="ECO:0000313" key="2">
    <source>
        <dbReference type="EMBL" id="CAE0686626.1"/>
    </source>
</evidence>
<evidence type="ECO:0000256" key="1">
    <source>
        <dbReference type="SAM" id="SignalP"/>
    </source>
</evidence>
<keyword evidence="4" id="KW-1185">Reference proteome</keyword>
<feature type="chain" id="PRO_5036404034" evidence="1">
    <location>
        <begin position="20"/>
        <end position="295"/>
    </location>
</feature>
<reference evidence="3" key="2">
    <citation type="submission" date="2021-11" db="EMBL/GenBank/DDBJ databases">
        <authorList>
            <consortium name="Genoscope - CEA"/>
            <person name="William W."/>
        </authorList>
    </citation>
    <scope>NUCLEOTIDE SEQUENCE</scope>
</reference>
<feature type="signal peptide" evidence="1">
    <location>
        <begin position="1"/>
        <end position="19"/>
    </location>
</feature>
<dbReference type="EMBL" id="CAKKNE010000001">
    <property type="protein sequence ID" value="CAH0366207.1"/>
    <property type="molecule type" value="Genomic_DNA"/>
</dbReference>
<dbReference type="Proteomes" id="UP000789595">
    <property type="component" value="Unassembled WGS sequence"/>
</dbReference>
<dbReference type="OrthoDB" id="37947at2759"/>
<proteinExistence type="predicted"/>
<sequence length="295" mass="30691">MRRLALAVVAACSLQTASALAARRPPPPDLTKIYKDTVAANNEPGSAAERPINKQLVAVCGAGGDAGRFIYGYVQRAAQTFESGLKAPRALVGAARGSRALNVCLGTSFILAYADESLVQRCDFRDDEIIKKRLDGCSMVVAPYRMRPQGAVTGTEWSWDLDQAGGESEPFSRICANVQDAAHVIAVAAPADAAAAQSALEASGVPHTLLVTKDLATTKKWNLNEGIQQVVGAKRGADSAGEVQVEDLGALIAQAVSILDPTKSRILSIGALADGASTPQESLAKAINTALLSPA</sequence>
<evidence type="ECO:0000313" key="4">
    <source>
        <dbReference type="Proteomes" id="UP000789595"/>
    </source>
</evidence>
<dbReference type="EMBL" id="HBIW01002442">
    <property type="protein sequence ID" value="CAE0686626.1"/>
    <property type="molecule type" value="Transcribed_RNA"/>
</dbReference>
<evidence type="ECO:0000313" key="3">
    <source>
        <dbReference type="EMBL" id="CAH0366207.1"/>
    </source>
</evidence>
<keyword evidence="1" id="KW-0732">Signal</keyword>
<reference evidence="2" key="1">
    <citation type="submission" date="2021-01" db="EMBL/GenBank/DDBJ databases">
        <authorList>
            <person name="Corre E."/>
            <person name="Pelletier E."/>
            <person name="Niang G."/>
            <person name="Scheremetjew M."/>
            <person name="Finn R."/>
            <person name="Kale V."/>
            <person name="Holt S."/>
            <person name="Cochrane G."/>
            <person name="Meng A."/>
            <person name="Brown T."/>
            <person name="Cohen L."/>
        </authorList>
    </citation>
    <scope>NUCLEOTIDE SEQUENCE</scope>
    <source>
        <strain evidence="2">CCMP1756</strain>
    </source>
</reference>
<gene>
    <name evidence="2" type="ORF">PCAL00307_LOCUS2060</name>
    <name evidence="3" type="ORF">PECAL_1P26840</name>
</gene>